<proteinExistence type="inferred from homology"/>
<dbReference type="Pfam" id="PF25198">
    <property type="entry name" value="Spore_GerAC_N"/>
    <property type="match status" value="1"/>
</dbReference>
<dbReference type="PANTHER" id="PTHR35789">
    <property type="entry name" value="SPORE GERMINATION PROTEIN B3"/>
    <property type="match status" value="1"/>
</dbReference>
<dbReference type="NCBIfam" id="TIGR02887">
    <property type="entry name" value="spore_ger_x_C"/>
    <property type="match status" value="1"/>
</dbReference>
<feature type="domain" description="Spore germination GerAC-like C-terminal" evidence="8">
    <location>
        <begin position="227"/>
        <end position="390"/>
    </location>
</feature>
<evidence type="ECO:0000256" key="5">
    <source>
        <dbReference type="ARBA" id="ARBA00023136"/>
    </source>
</evidence>
<organism evidence="10 11">
    <name type="scientific">Paenibacillus phytorum</name>
    <dbReference type="NCBI Taxonomy" id="2654977"/>
    <lineage>
        <taxon>Bacteria</taxon>
        <taxon>Bacillati</taxon>
        <taxon>Bacillota</taxon>
        <taxon>Bacilli</taxon>
        <taxon>Bacillales</taxon>
        <taxon>Paenibacillaceae</taxon>
        <taxon>Paenibacillus</taxon>
    </lineage>
</organism>
<dbReference type="PROSITE" id="PS51257">
    <property type="entry name" value="PROKAR_LIPOPROTEIN"/>
    <property type="match status" value="1"/>
</dbReference>
<protein>
    <submittedName>
        <fullName evidence="10">Ger(X)C family spore germination protein</fullName>
    </submittedName>
</protein>
<name>A0ABX1Y7Y1_9BACL</name>
<evidence type="ECO:0000256" key="7">
    <source>
        <dbReference type="ARBA" id="ARBA00023288"/>
    </source>
</evidence>
<keyword evidence="5" id="KW-0472">Membrane</keyword>
<keyword evidence="3" id="KW-0309">Germination</keyword>
<evidence type="ECO:0000256" key="2">
    <source>
        <dbReference type="ARBA" id="ARBA00007886"/>
    </source>
</evidence>
<dbReference type="Proteomes" id="UP000616779">
    <property type="component" value="Unassembled WGS sequence"/>
</dbReference>
<evidence type="ECO:0000259" key="9">
    <source>
        <dbReference type="Pfam" id="PF25198"/>
    </source>
</evidence>
<keyword evidence="4" id="KW-0732">Signal</keyword>
<evidence type="ECO:0000313" key="10">
    <source>
        <dbReference type="EMBL" id="NOU75934.1"/>
    </source>
</evidence>
<keyword evidence="7" id="KW-0449">Lipoprotein</keyword>
<keyword evidence="6" id="KW-0564">Palmitate</keyword>
<evidence type="ECO:0000313" key="11">
    <source>
        <dbReference type="Proteomes" id="UP000616779"/>
    </source>
</evidence>
<dbReference type="InterPro" id="IPR008844">
    <property type="entry name" value="Spore_GerAC-like"/>
</dbReference>
<comment type="similarity">
    <text evidence="2">Belongs to the GerABKC lipoprotein family.</text>
</comment>
<dbReference type="EMBL" id="WHOA01000237">
    <property type="protein sequence ID" value="NOU75934.1"/>
    <property type="molecule type" value="Genomic_DNA"/>
</dbReference>
<dbReference type="InterPro" id="IPR057336">
    <property type="entry name" value="GerAC_N"/>
</dbReference>
<evidence type="ECO:0000256" key="4">
    <source>
        <dbReference type="ARBA" id="ARBA00022729"/>
    </source>
</evidence>
<comment type="subcellular location">
    <subcellularLocation>
        <location evidence="1">Membrane</location>
        <topology evidence="1">Lipid-anchor</topology>
    </subcellularLocation>
</comment>
<dbReference type="InterPro" id="IPR046953">
    <property type="entry name" value="Spore_GerAC-like_C"/>
</dbReference>
<dbReference type="Pfam" id="PF05504">
    <property type="entry name" value="Spore_GerAC"/>
    <property type="match status" value="1"/>
</dbReference>
<evidence type="ECO:0000256" key="1">
    <source>
        <dbReference type="ARBA" id="ARBA00004635"/>
    </source>
</evidence>
<evidence type="ECO:0000256" key="3">
    <source>
        <dbReference type="ARBA" id="ARBA00022544"/>
    </source>
</evidence>
<evidence type="ECO:0000256" key="6">
    <source>
        <dbReference type="ARBA" id="ARBA00023139"/>
    </source>
</evidence>
<evidence type="ECO:0000259" key="8">
    <source>
        <dbReference type="Pfam" id="PF05504"/>
    </source>
</evidence>
<sequence>MSIKRVRRANQMTHRRRLFVFGMMITLVLTFLTGCWDRTETNDIAFVLTSSIDLEDDGKYRVTYMLPLPGSMGGASGGGGGTSGGKSYYIDSEVGTTIRDATSKLQMRMSRRLFLSHRRTIVLGEKLAKAGIGIMFDDAARTPESRLTCFLVVTKGRGYDLLNAEPKFERFPSEVIREITKSRRAMATSTKDIGLSLSFNSDPILSYLEAKETQGAKKPSQEIQLVGYGQFKGDRMVGIYKNQEANGLMWMRNRVREHLLTFPLESGKDISILVKEGHTEIKPILQGDKVIFQLTLEAKGVIGEDLSEQDLNKPEAIHKVERKFAEQVKKCVQAAIKQMQKEGTDSAQLGLLVWRSHPNVWNNNLKPQWRDVFKEAEFRIKVEASITETGLINQNVIKDGS</sequence>
<dbReference type="InterPro" id="IPR038501">
    <property type="entry name" value="Spore_GerAC_C_sf"/>
</dbReference>
<feature type="domain" description="Spore germination protein N-terminal" evidence="9">
    <location>
        <begin position="37"/>
        <end position="189"/>
    </location>
</feature>
<comment type="caution">
    <text evidence="10">The sequence shown here is derived from an EMBL/GenBank/DDBJ whole genome shotgun (WGS) entry which is preliminary data.</text>
</comment>
<dbReference type="Gene3D" id="3.30.300.210">
    <property type="entry name" value="Nutrient germinant receptor protein C, domain 3"/>
    <property type="match status" value="1"/>
</dbReference>
<accession>A0ABX1Y7Y1</accession>
<dbReference type="PANTHER" id="PTHR35789:SF1">
    <property type="entry name" value="SPORE GERMINATION PROTEIN B3"/>
    <property type="match status" value="1"/>
</dbReference>
<reference evidence="10 11" key="1">
    <citation type="submission" date="2019-10" db="EMBL/GenBank/DDBJ databases">
        <title>Description of Paenibacillus terrestris sp. nov.</title>
        <authorList>
            <person name="Carlier A."/>
            <person name="Qi S."/>
        </authorList>
    </citation>
    <scope>NUCLEOTIDE SEQUENCE [LARGE SCALE GENOMIC DNA]</scope>
    <source>
        <strain evidence="10 11">LMG 31458</strain>
    </source>
</reference>
<keyword evidence="11" id="KW-1185">Reference proteome</keyword>
<gene>
    <name evidence="10" type="ORF">GC098_32090</name>
</gene>